<name>A0A2S9J898_9SPHI</name>
<proteinExistence type="predicted"/>
<comment type="caution">
    <text evidence="1">The sequence shown here is derived from an EMBL/GenBank/DDBJ whole genome shotgun (WGS) entry which is preliminary data.</text>
</comment>
<dbReference type="Proteomes" id="UP000239711">
    <property type="component" value="Unassembled WGS sequence"/>
</dbReference>
<protein>
    <submittedName>
        <fullName evidence="1">Uncharacterized protein</fullName>
    </submittedName>
</protein>
<dbReference type="AlphaFoldDB" id="A0A2S9J898"/>
<evidence type="ECO:0000313" key="2">
    <source>
        <dbReference type="Proteomes" id="UP000239711"/>
    </source>
</evidence>
<organism evidence="1 2">
    <name type="scientific">Sphingobacterium haloxyli</name>
    <dbReference type="NCBI Taxonomy" id="2100533"/>
    <lineage>
        <taxon>Bacteria</taxon>
        <taxon>Pseudomonadati</taxon>
        <taxon>Bacteroidota</taxon>
        <taxon>Sphingobacteriia</taxon>
        <taxon>Sphingobacteriales</taxon>
        <taxon>Sphingobacteriaceae</taxon>
        <taxon>Sphingobacterium</taxon>
    </lineage>
</organism>
<evidence type="ECO:0000313" key="1">
    <source>
        <dbReference type="EMBL" id="PRD48959.1"/>
    </source>
</evidence>
<dbReference type="EMBL" id="PVBQ01000002">
    <property type="protein sequence ID" value="PRD48959.1"/>
    <property type="molecule type" value="Genomic_DNA"/>
</dbReference>
<reference evidence="1 2" key="1">
    <citation type="submission" date="2018-02" db="EMBL/GenBank/DDBJ databases">
        <title>The draft genome of Sphingobacterium sp. 5JN-11.</title>
        <authorList>
            <person name="Liu L."/>
            <person name="Li L."/>
            <person name="Liang L."/>
            <person name="Zhang X."/>
            <person name="Wang T."/>
        </authorList>
    </citation>
    <scope>NUCLEOTIDE SEQUENCE [LARGE SCALE GENOMIC DNA]</scope>
    <source>
        <strain evidence="1 2">5JN-11</strain>
    </source>
</reference>
<sequence>MRCKYRFILNKKITQSENKYSNSENGNIYKQPIAPLIYAFFCRILLLSSIGKVFIVKFVTQVVNNIIIPNGKIKLIGGDSF</sequence>
<gene>
    <name evidence="1" type="ORF">C5745_03200</name>
</gene>
<accession>A0A2S9J898</accession>
<keyword evidence="2" id="KW-1185">Reference proteome</keyword>